<evidence type="ECO:0000256" key="13">
    <source>
        <dbReference type="ARBA" id="ARBA00024209"/>
    </source>
</evidence>
<proteinExistence type="inferred from homology"/>
<evidence type="ECO:0000256" key="2">
    <source>
        <dbReference type="ARBA" id="ARBA00004167"/>
    </source>
</evidence>
<evidence type="ECO:0000256" key="6">
    <source>
        <dbReference type="ARBA" id="ARBA00022692"/>
    </source>
</evidence>
<comment type="caution">
    <text evidence="17">The sequence shown here is derived from an EMBL/GenBank/DDBJ whole genome shotgun (WGS) entry which is preliminary data.</text>
</comment>
<evidence type="ECO:0000256" key="15">
    <source>
        <dbReference type="SAM" id="Phobius"/>
    </source>
</evidence>
<evidence type="ECO:0000256" key="7">
    <source>
        <dbReference type="ARBA" id="ARBA00022723"/>
    </source>
</evidence>
<keyword evidence="9" id="KW-0833">Ubl conjugation pathway</keyword>
<dbReference type="Gene3D" id="3.30.40.10">
    <property type="entry name" value="Zinc/RING finger domain, C3HC4 (zinc finger)"/>
    <property type="match status" value="1"/>
</dbReference>
<evidence type="ECO:0000256" key="9">
    <source>
        <dbReference type="ARBA" id="ARBA00022786"/>
    </source>
</evidence>
<organism evidence="17 18">
    <name type="scientific">Lupinus luteus</name>
    <name type="common">European yellow lupine</name>
    <dbReference type="NCBI Taxonomy" id="3873"/>
    <lineage>
        <taxon>Eukaryota</taxon>
        <taxon>Viridiplantae</taxon>
        <taxon>Streptophyta</taxon>
        <taxon>Embryophyta</taxon>
        <taxon>Tracheophyta</taxon>
        <taxon>Spermatophyta</taxon>
        <taxon>Magnoliopsida</taxon>
        <taxon>eudicotyledons</taxon>
        <taxon>Gunneridae</taxon>
        <taxon>Pentapetalae</taxon>
        <taxon>rosids</taxon>
        <taxon>fabids</taxon>
        <taxon>Fabales</taxon>
        <taxon>Fabaceae</taxon>
        <taxon>Papilionoideae</taxon>
        <taxon>50 kb inversion clade</taxon>
        <taxon>genistoids sensu lato</taxon>
        <taxon>core genistoids</taxon>
        <taxon>Genisteae</taxon>
        <taxon>Lupinus</taxon>
    </lineage>
</organism>
<dbReference type="SUPFAM" id="SSF57850">
    <property type="entry name" value="RING/U-box"/>
    <property type="match status" value="1"/>
</dbReference>
<dbReference type="Proteomes" id="UP001497480">
    <property type="component" value="Unassembled WGS sequence"/>
</dbReference>
<dbReference type="PROSITE" id="PS50089">
    <property type="entry name" value="ZF_RING_2"/>
    <property type="match status" value="1"/>
</dbReference>
<evidence type="ECO:0000256" key="12">
    <source>
        <dbReference type="ARBA" id="ARBA00023136"/>
    </source>
</evidence>
<sequence length="207" mass="23023">MGFFDELQGYDSTSNVNGKGHNDFNKKILFASVVSLSIVLVLVFALHLYARFVLRRQARRRAAIHHLMLTVAHANAQTNEPHNTGLDPLVIKALPMFNFKRKREDHDYDECAVCLSALESEEIVRFKHTFHIDCIDTWLASHSTCPICRTKAEPRLESQPREGPNGLALHGAPTAPHLVELIEGTSDGTSICGSPKVNGSNSRFSSF</sequence>
<evidence type="ECO:0000256" key="3">
    <source>
        <dbReference type="ARBA" id="ARBA00004906"/>
    </source>
</evidence>
<dbReference type="EMBL" id="CAXHTB010000016">
    <property type="protein sequence ID" value="CAL0322581.1"/>
    <property type="molecule type" value="Genomic_DNA"/>
</dbReference>
<keyword evidence="11 15" id="KW-1133">Transmembrane helix</keyword>
<dbReference type="GO" id="GO:0061630">
    <property type="term" value="F:ubiquitin protein ligase activity"/>
    <property type="evidence" value="ECO:0007669"/>
    <property type="project" value="UniProtKB-EC"/>
</dbReference>
<evidence type="ECO:0000256" key="8">
    <source>
        <dbReference type="ARBA" id="ARBA00022771"/>
    </source>
</evidence>
<dbReference type="GO" id="GO:0008270">
    <property type="term" value="F:zinc ion binding"/>
    <property type="evidence" value="ECO:0007669"/>
    <property type="project" value="UniProtKB-KW"/>
</dbReference>
<dbReference type="Pfam" id="PF13639">
    <property type="entry name" value="zf-RING_2"/>
    <property type="match status" value="1"/>
</dbReference>
<comment type="similarity">
    <text evidence="13">Belongs to the RING-type zinc finger family. ATL subfamily.</text>
</comment>
<keyword evidence="8 14" id="KW-0863">Zinc-finger</keyword>
<gene>
    <name evidence="17" type="ORF">LLUT_LOCUS23641</name>
</gene>
<comment type="subcellular location">
    <subcellularLocation>
        <location evidence="2">Membrane</location>
        <topology evidence="2">Single-pass membrane protein</topology>
    </subcellularLocation>
</comment>
<feature type="transmembrane region" description="Helical" evidence="15">
    <location>
        <begin position="28"/>
        <end position="50"/>
    </location>
</feature>
<keyword evidence="7" id="KW-0479">Metal-binding</keyword>
<protein>
    <recommendedName>
        <fullName evidence="4">RING-type E3 ubiquitin transferase</fullName>
        <ecNumber evidence="4">2.3.2.27</ecNumber>
    </recommendedName>
</protein>
<name>A0AAV1XLS1_LUPLU</name>
<keyword evidence="10" id="KW-0862">Zinc</keyword>
<dbReference type="GO" id="GO:0016020">
    <property type="term" value="C:membrane"/>
    <property type="evidence" value="ECO:0007669"/>
    <property type="project" value="UniProtKB-SubCell"/>
</dbReference>
<evidence type="ECO:0000256" key="4">
    <source>
        <dbReference type="ARBA" id="ARBA00012483"/>
    </source>
</evidence>
<accession>A0AAV1XLS1</accession>
<dbReference type="InterPro" id="IPR001841">
    <property type="entry name" value="Znf_RING"/>
</dbReference>
<dbReference type="EC" id="2.3.2.27" evidence="4"/>
<keyword evidence="5" id="KW-0808">Transferase</keyword>
<evidence type="ECO:0000256" key="1">
    <source>
        <dbReference type="ARBA" id="ARBA00000900"/>
    </source>
</evidence>
<evidence type="ECO:0000256" key="14">
    <source>
        <dbReference type="PROSITE-ProRule" id="PRU00175"/>
    </source>
</evidence>
<keyword evidence="18" id="KW-1185">Reference proteome</keyword>
<reference evidence="17 18" key="1">
    <citation type="submission" date="2024-03" db="EMBL/GenBank/DDBJ databases">
        <authorList>
            <person name="Martinez-Hernandez J."/>
        </authorList>
    </citation>
    <scope>NUCLEOTIDE SEQUENCE [LARGE SCALE GENOMIC DNA]</scope>
</reference>
<dbReference type="PANTHER" id="PTHR45768:SF80">
    <property type="entry name" value="RING-H2 FINGER PROTEIN ATL63"/>
    <property type="match status" value="1"/>
</dbReference>
<evidence type="ECO:0000313" key="17">
    <source>
        <dbReference type="EMBL" id="CAL0322581.1"/>
    </source>
</evidence>
<dbReference type="InterPro" id="IPR013083">
    <property type="entry name" value="Znf_RING/FYVE/PHD"/>
</dbReference>
<dbReference type="AlphaFoldDB" id="A0AAV1XLS1"/>
<evidence type="ECO:0000256" key="5">
    <source>
        <dbReference type="ARBA" id="ARBA00022679"/>
    </source>
</evidence>
<evidence type="ECO:0000256" key="10">
    <source>
        <dbReference type="ARBA" id="ARBA00022833"/>
    </source>
</evidence>
<feature type="domain" description="RING-type" evidence="16">
    <location>
        <begin position="111"/>
        <end position="149"/>
    </location>
</feature>
<comment type="pathway">
    <text evidence="3">Protein modification; protein ubiquitination.</text>
</comment>
<comment type="catalytic activity">
    <reaction evidence="1">
        <text>S-ubiquitinyl-[E2 ubiquitin-conjugating enzyme]-L-cysteine + [acceptor protein]-L-lysine = [E2 ubiquitin-conjugating enzyme]-L-cysteine + N(6)-ubiquitinyl-[acceptor protein]-L-lysine.</text>
        <dbReference type="EC" id="2.3.2.27"/>
    </reaction>
</comment>
<keyword evidence="12 15" id="KW-0472">Membrane</keyword>
<evidence type="ECO:0000256" key="11">
    <source>
        <dbReference type="ARBA" id="ARBA00022989"/>
    </source>
</evidence>
<evidence type="ECO:0000313" key="18">
    <source>
        <dbReference type="Proteomes" id="UP001497480"/>
    </source>
</evidence>
<keyword evidence="6 15" id="KW-0812">Transmembrane</keyword>
<dbReference type="PANTHER" id="PTHR45768">
    <property type="entry name" value="E3 UBIQUITIN-PROTEIN LIGASE RNF13-LIKE"/>
    <property type="match status" value="1"/>
</dbReference>
<evidence type="ECO:0000259" key="16">
    <source>
        <dbReference type="PROSITE" id="PS50089"/>
    </source>
</evidence>